<sequence length="181" mass="18791">MADKSDKGSKEFTARELEIMAKAWKCMIEEPNVLLPNLPPAPSQFLPFPHPTCLTPPSQLDYDMLAAECGMTNPRSAGNAWRAIRAKLAAHAGMSKDGNGESNGAEAGGNGSAKPTPSKKRAKAKTEKDDDESPSKKARGAAAGKGKKGKKGGAEAAVDGEVDGEEGGKVKTEAVDEAGLT</sequence>
<protein>
    <submittedName>
        <fullName evidence="2">Uncharacterized protein</fullName>
    </submittedName>
</protein>
<evidence type="ECO:0000313" key="3">
    <source>
        <dbReference type="Proteomes" id="UP000269539"/>
    </source>
</evidence>
<name>A0A3M7C9P6_HORWE</name>
<proteinExistence type="predicted"/>
<gene>
    <name evidence="2" type="ORF">D0864_14806</name>
</gene>
<evidence type="ECO:0000256" key="1">
    <source>
        <dbReference type="SAM" id="MobiDB-lite"/>
    </source>
</evidence>
<dbReference type="Proteomes" id="UP000269539">
    <property type="component" value="Unassembled WGS sequence"/>
</dbReference>
<dbReference type="EMBL" id="QWIO01002932">
    <property type="protein sequence ID" value="RMY48882.1"/>
    <property type="molecule type" value="Genomic_DNA"/>
</dbReference>
<dbReference type="AlphaFoldDB" id="A0A3M7C9P6"/>
<organism evidence="2 3">
    <name type="scientific">Hortaea werneckii</name>
    <name type="common">Black yeast</name>
    <name type="synonym">Cladosporium werneckii</name>
    <dbReference type="NCBI Taxonomy" id="91943"/>
    <lineage>
        <taxon>Eukaryota</taxon>
        <taxon>Fungi</taxon>
        <taxon>Dikarya</taxon>
        <taxon>Ascomycota</taxon>
        <taxon>Pezizomycotina</taxon>
        <taxon>Dothideomycetes</taxon>
        <taxon>Dothideomycetidae</taxon>
        <taxon>Mycosphaerellales</taxon>
        <taxon>Teratosphaeriaceae</taxon>
        <taxon>Hortaea</taxon>
    </lineage>
</organism>
<evidence type="ECO:0000313" key="2">
    <source>
        <dbReference type="EMBL" id="RMY48882.1"/>
    </source>
</evidence>
<accession>A0A3M7C9P6</accession>
<feature type="region of interest" description="Disordered" evidence="1">
    <location>
        <begin position="92"/>
        <end position="181"/>
    </location>
</feature>
<reference evidence="2 3" key="1">
    <citation type="journal article" date="2018" name="BMC Genomics">
        <title>Genomic evidence for intraspecific hybridization in a clonal and extremely halotolerant yeast.</title>
        <authorList>
            <person name="Gostincar C."/>
            <person name="Stajich J.E."/>
            <person name="Zupancic J."/>
            <person name="Zalar P."/>
            <person name="Gunde-Cimerman N."/>
        </authorList>
    </citation>
    <scope>NUCLEOTIDE SEQUENCE [LARGE SCALE GENOMIC DNA]</scope>
    <source>
        <strain evidence="2 3">EXF-10513</strain>
    </source>
</reference>
<comment type="caution">
    <text evidence="2">The sequence shown here is derived from an EMBL/GenBank/DDBJ whole genome shotgun (WGS) entry which is preliminary data.</text>
</comment>